<accession>A0A072U1L4</accession>
<reference evidence="2" key="3">
    <citation type="submission" date="2015-04" db="UniProtKB">
        <authorList>
            <consortium name="EnsemblPlants"/>
        </authorList>
    </citation>
    <scope>IDENTIFICATION</scope>
    <source>
        <strain evidence="2">cv. Jemalong A17</strain>
    </source>
</reference>
<keyword evidence="3" id="KW-1185">Reference proteome</keyword>
<dbReference type="Proteomes" id="UP000002051">
    <property type="component" value="Unassembled WGS sequence"/>
</dbReference>
<dbReference type="EMBL" id="CM001223">
    <property type="protein sequence ID" value="KEH23589.1"/>
    <property type="molecule type" value="Genomic_DNA"/>
</dbReference>
<name>A0A072U1L4_MEDTR</name>
<dbReference type="AlphaFoldDB" id="A0A072U1L4"/>
<reference evidence="1 3" key="1">
    <citation type="journal article" date="2011" name="Nature">
        <title>The Medicago genome provides insight into the evolution of rhizobial symbioses.</title>
        <authorList>
            <person name="Young N.D."/>
            <person name="Debelle F."/>
            <person name="Oldroyd G.E."/>
            <person name="Geurts R."/>
            <person name="Cannon S.B."/>
            <person name="Udvardi M.K."/>
            <person name="Benedito V.A."/>
            <person name="Mayer K.F."/>
            <person name="Gouzy J."/>
            <person name="Schoof H."/>
            <person name="Van de Peer Y."/>
            <person name="Proost S."/>
            <person name="Cook D.R."/>
            <person name="Meyers B.C."/>
            <person name="Spannagl M."/>
            <person name="Cheung F."/>
            <person name="De Mita S."/>
            <person name="Krishnakumar V."/>
            <person name="Gundlach H."/>
            <person name="Zhou S."/>
            <person name="Mudge J."/>
            <person name="Bharti A.K."/>
            <person name="Murray J.D."/>
            <person name="Naoumkina M.A."/>
            <person name="Rosen B."/>
            <person name="Silverstein K.A."/>
            <person name="Tang H."/>
            <person name="Rombauts S."/>
            <person name="Zhao P.X."/>
            <person name="Zhou P."/>
            <person name="Barbe V."/>
            <person name="Bardou P."/>
            <person name="Bechner M."/>
            <person name="Bellec A."/>
            <person name="Berger A."/>
            <person name="Berges H."/>
            <person name="Bidwell S."/>
            <person name="Bisseling T."/>
            <person name="Choisne N."/>
            <person name="Couloux A."/>
            <person name="Denny R."/>
            <person name="Deshpande S."/>
            <person name="Dai X."/>
            <person name="Doyle J.J."/>
            <person name="Dudez A.M."/>
            <person name="Farmer A.D."/>
            <person name="Fouteau S."/>
            <person name="Franken C."/>
            <person name="Gibelin C."/>
            <person name="Gish J."/>
            <person name="Goldstein S."/>
            <person name="Gonzalez A.J."/>
            <person name="Green P.J."/>
            <person name="Hallab A."/>
            <person name="Hartog M."/>
            <person name="Hua A."/>
            <person name="Humphray S.J."/>
            <person name="Jeong D.H."/>
            <person name="Jing Y."/>
            <person name="Jocker A."/>
            <person name="Kenton S.M."/>
            <person name="Kim D.J."/>
            <person name="Klee K."/>
            <person name="Lai H."/>
            <person name="Lang C."/>
            <person name="Lin S."/>
            <person name="Macmil S.L."/>
            <person name="Magdelenat G."/>
            <person name="Matthews L."/>
            <person name="McCorrison J."/>
            <person name="Monaghan E.L."/>
            <person name="Mun J.H."/>
            <person name="Najar F.Z."/>
            <person name="Nicholson C."/>
            <person name="Noirot C."/>
            <person name="O'Bleness M."/>
            <person name="Paule C.R."/>
            <person name="Poulain J."/>
            <person name="Prion F."/>
            <person name="Qin B."/>
            <person name="Qu C."/>
            <person name="Retzel E.F."/>
            <person name="Riddle C."/>
            <person name="Sallet E."/>
            <person name="Samain S."/>
            <person name="Samson N."/>
            <person name="Sanders I."/>
            <person name="Saurat O."/>
            <person name="Scarpelli C."/>
            <person name="Schiex T."/>
            <person name="Segurens B."/>
            <person name="Severin A.J."/>
            <person name="Sherrier D.J."/>
            <person name="Shi R."/>
            <person name="Sims S."/>
            <person name="Singer S.R."/>
            <person name="Sinharoy S."/>
            <person name="Sterck L."/>
            <person name="Viollet A."/>
            <person name="Wang B.B."/>
            <person name="Wang K."/>
            <person name="Wang M."/>
            <person name="Wang X."/>
            <person name="Warfsmann J."/>
            <person name="Weissenbach J."/>
            <person name="White D.D."/>
            <person name="White J.D."/>
            <person name="Wiley G.B."/>
            <person name="Wincker P."/>
            <person name="Xing Y."/>
            <person name="Yang L."/>
            <person name="Yao Z."/>
            <person name="Ying F."/>
            <person name="Zhai J."/>
            <person name="Zhou L."/>
            <person name="Zuber A."/>
            <person name="Denarie J."/>
            <person name="Dixon R.A."/>
            <person name="May G.D."/>
            <person name="Schwartz D.C."/>
            <person name="Rogers J."/>
            <person name="Quetier F."/>
            <person name="Town C.D."/>
            <person name="Roe B.A."/>
        </authorList>
    </citation>
    <scope>NUCLEOTIDE SEQUENCE [LARGE SCALE GENOMIC DNA]</scope>
    <source>
        <strain evidence="1">A17</strain>
        <strain evidence="2 3">cv. Jemalong A17</strain>
    </source>
</reference>
<reference evidence="1 3" key="2">
    <citation type="journal article" date="2014" name="BMC Genomics">
        <title>An improved genome release (version Mt4.0) for the model legume Medicago truncatula.</title>
        <authorList>
            <person name="Tang H."/>
            <person name="Krishnakumar V."/>
            <person name="Bidwell S."/>
            <person name="Rosen B."/>
            <person name="Chan A."/>
            <person name="Zhou S."/>
            <person name="Gentzbittel L."/>
            <person name="Childs K.L."/>
            <person name="Yandell M."/>
            <person name="Gundlach H."/>
            <person name="Mayer K.F."/>
            <person name="Schwartz D.C."/>
            <person name="Town C.D."/>
        </authorList>
    </citation>
    <scope>GENOME REANNOTATION</scope>
    <source>
        <strain evidence="1">A17</strain>
        <strain evidence="2 3">cv. Jemalong A17</strain>
    </source>
</reference>
<evidence type="ECO:0000313" key="1">
    <source>
        <dbReference type="EMBL" id="KEH23589.1"/>
    </source>
</evidence>
<dbReference type="PaxDb" id="3880-AES77040"/>
<organism evidence="1 3">
    <name type="scientific">Medicago truncatula</name>
    <name type="common">Barrel medic</name>
    <name type="synonym">Medicago tribuloides</name>
    <dbReference type="NCBI Taxonomy" id="3880"/>
    <lineage>
        <taxon>Eukaryota</taxon>
        <taxon>Viridiplantae</taxon>
        <taxon>Streptophyta</taxon>
        <taxon>Embryophyta</taxon>
        <taxon>Tracheophyta</taxon>
        <taxon>Spermatophyta</taxon>
        <taxon>Magnoliopsida</taxon>
        <taxon>eudicotyledons</taxon>
        <taxon>Gunneridae</taxon>
        <taxon>Pentapetalae</taxon>
        <taxon>rosids</taxon>
        <taxon>fabids</taxon>
        <taxon>Fabales</taxon>
        <taxon>Fabaceae</taxon>
        <taxon>Papilionoideae</taxon>
        <taxon>50 kb inversion clade</taxon>
        <taxon>NPAAA clade</taxon>
        <taxon>Hologalegina</taxon>
        <taxon>IRL clade</taxon>
        <taxon>Trifolieae</taxon>
        <taxon>Medicago</taxon>
    </lineage>
</organism>
<evidence type="ECO:0000313" key="3">
    <source>
        <dbReference type="Proteomes" id="UP000002051"/>
    </source>
</evidence>
<proteinExistence type="predicted"/>
<gene>
    <name evidence="1" type="ordered locus">MTR_7g089465</name>
</gene>
<protein>
    <submittedName>
        <fullName evidence="1 2">Uncharacterized protein</fullName>
    </submittedName>
</protein>
<dbReference type="HOGENOM" id="CLU_2310244_0_0_1"/>
<evidence type="ECO:0000313" key="2">
    <source>
        <dbReference type="EnsemblPlants" id="KEH23589"/>
    </source>
</evidence>
<dbReference type="EnsemblPlants" id="KEH23589">
    <property type="protein sequence ID" value="KEH23589"/>
    <property type="gene ID" value="MTR_7g089465"/>
</dbReference>
<sequence length="101" mass="12452">MAKLLLYEMVFANSNNRRMMLIPPNFFILWECWFGGERNKRTRNELRLIWHITIWVLWKARNNRVFNNQITEVGEIVDEIKVLSWRWSLDRILMSPCLYYE</sequence>